<comment type="caution">
    <text evidence="1">The sequence shown here is derived from an EMBL/GenBank/DDBJ whole genome shotgun (WGS) entry which is preliminary data.</text>
</comment>
<dbReference type="Proteomes" id="UP000887159">
    <property type="component" value="Unassembled WGS sequence"/>
</dbReference>
<dbReference type="EMBL" id="BMAU01021418">
    <property type="protein sequence ID" value="GFY33678.1"/>
    <property type="molecule type" value="Genomic_DNA"/>
</dbReference>
<protein>
    <submittedName>
        <fullName evidence="1">Uncharacterized protein</fullName>
    </submittedName>
</protein>
<organism evidence="1 2">
    <name type="scientific">Trichonephila clavipes</name>
    <name type="common">Golden silk orbweaver</name>
    <name type="synonym">Nephila clavipes</name>
    <dbReference type="NCBI Taxonomy" id="2585209"/>
    <lineage>
        <taxon>Eukaryota</taxon>
        <taxon>Metazoa</taxon>
        <taxon>Ecdysozoa</taxon>
        <taxon>Arthropoda</taxon>
        <taxon>Chelicerata</taxon>
        <taxon>Arachnida</taxon>
        <taxon>Araneae</taxon>
        <taxon>Araneomorphae</taxon>
        <taxon>Entelegynae</taxon>
        <taxon>Araneoidea</taxon>
        <taxon>Nephilidae</taxon>
        <taxon>Trichonephila</taxon>
    </lineage>
</organism>
<keyword evidence="2" id="KW-1185">Reference proteome</keyword>
<gene>
    <name evidence="1" type="ORF">TNCV_4593901</name>
</gene>
<evidence type="ECO:0000313" key="2">
    <source>
        <dbReference type="Proteomes" id="UP000887159"/>
    </source>
</evidence>
<dbReference type="AlphaFoldDB" id="A0A8X7BJQ0"/>
<name>A0A8X7BJQ0_TRICX</name>
<proteinExistence type="predicted"/>
<sequence length="71" mass="8050">MFEDHCYREAAYRNISSEFVASTPPRVAALYLEKKPVSIETESLKCNDMGFIRGPVNVGNKYPSDPLINIR</sequence>
<accession>A0A8X7BJQ0</accession>
<evidence type="ECO:0000313" key="1">
    <source>
        <dbReference type="EMBL" id="GFY33678.1"/>
    </source>
</evidence>
<reference evidence="1" key="1">
    <citation type="submission" date="2020-08" db="EMBL/GenBank/DDBJ databases">
        <title>Multicomponent nature underlies the extraordinary mechanical properties of spider dragline silk.</title>
        <authorList>
            <person name="Kono N."/>
            <person name="Nakamura H."/>
            <person name="Mori M."/>
            <person name="Yoshida Y."/>
            <person name="Ohtoshi R."/>
            <person name="Malay A.D."/>
            <person name="Moran D.A.P."/>
            <person name="Tomita M."/>
            <person name="Numata K."/>
            <person name="Arakawa K."/>
        </authorList>
    </citation>
    <scope>NUCLEOTIDE SEQUENCE</scope>
</reference>